<dbReference type="InterPro" id="IPR050375">
    <property type="entry name" value="MFS_TsgA-like"/>
</dbReference>
<name>A0ABX1RUB4_9FLAO</name>
<dbReference type="InterPro" id="IPR005275">
    <property type="entry name" value="Lfuc_symporter_FucP"/>
</dbReference>
<feature type="transmembrane region" description="Helical" evidence="6">
    <location>
        <begin position="144"/>
        <end position="166"/>
    </location>
</feature>
<feature type="transmembrane region" description="Helical" evidence="6">
    <location>
        <begin position="407"/>
        <end position="425"/>
    </location>
</feature>
<dbReference type="PANTHER" id="PTHR43702">
    <property type="entry name" value="L-FUCOSE-PROTON SYMPORTER"/>
    <property type="match status" value="1"/>
</dbReference>
<dbReference type="Proteomes" id="UP000746690">
    <property type="component" value="Unassembled WGS sequence"/>
</dbReference>
<accession>A0ABX1RUB4</accession>
<feature type="transmembrane region" description="Helical" evidence="6">
    <location>
        <begin position="245"/>
        <end position="268"/>
    </location>
</feature>
<evidence type="ECO:0000256" key="1">
    <source>
        <dbReference type="ARBA" id="ARBA00004429"/>
    </source>
</evidence>
<feature type="transmembrane region" description="Helical" evidence="6">
    <location>
        <begin position="12"/>
        <end position="34"/>
    </location>
</feature>
<dbReference type="PANTHER" id="PTHR43702:SF11">
    <property type="entry name" value="L-FUCOSE-PROTON SYMPORTER"/>
    <property type="match status" value="1"/>
</dbReference>
<proteinExistence type="predicted"/>
<feature type="transmembrane region" description="Helical" evidence="6">
    <location>
        <begin position="366"/>
        <end position="387"/>
    </location>
</feature>
<dbReference type="Pfam" id="PF07690">
    <property type="entry name" value="MFS_1"/>
    <property type="match status" value="1"/>
</dbReference>
<keyword evidence="3 6" id="KW-0812">Transmembrane</keyword>
<dbReference type="SUPFAM" id="SSF103473">
    <property type="entry name" value="MFS general substrate transporter"/>
    <property type="match status" value="1"/>
</dbReference>
<evidence type="ECO:0000256" key="6">
    <source>
        <dbReference type="SAM" id="Phobius"/>
    </source>
</evidence>
<gene>
    <name evidence="7" type="primary">fucP</name>
    <name evidence="7" type="ORF">HHX25_06415</name>
</gene>
<evidence type="ECO:0000256" key="3">
    <source>
        <dbReference type="ARBA" id="ARBA00022692"/>
    </source>
</evidence>
<reference evidence="7 8" key="1">
    <citation type="submission" date="2020-04" db="EMBL/GenBank/DDBJ databases">
        <title>A Flavivirga sp. nov.</title>
        <authorList>
            <person name="Sun X."/>
        </authorList>
    </citation>
    <scope>NUCLEOTIDE SEQUENCE [LARGE SCALE GENOMIC DNA]</scope>
    <source>
        <strain evidence="7 8">Y03</strain>
    </source>
</reference>
<feature type="transmembrane region" description="Helical" evidence="6">
    <location>
        <begin position="54"/>
        <end position="74"/>
    </location>
</feature>
<feature type="transmembrane region" description="Helical" evidence="6">
    <location>
        <begin position="201"/>
        <end position="218"/>
    </location>
</feature>
<evidence type="ECO:0000256" key="2">
    <source>
        <dbReference type="ARBA" id="ARBA00022475"/>
    </source>
</evidence>
<keyword evidence="5 6" id="KW-0472">Membrane</keyword>
<keyword evidence="2" id="KW-1003">Cell membrane</keyword>
<sequence length="434" mass="47479">MMTDDKVIVPKKVIVPFILVTSLFALWGFANAVTDPMVTAFKKVLELTNSQASWVQMAFYGGYFCMALPAALFIRKYSYKTAILIGLILYSGGALLFFPAATNEEFWVFCVALYILTFGLAFLETAANPYILAMGSRKTATQRLNLAQAFNPVGLLAGLLVAQHFVLKNLQSDDIENFSMLDTAKKALIRTSDLMVIRNPYVTLGLVILIFLLLIAIIKMPKFKDEGGIPSLGRTFSGLFKNSNYVYGVLSQALYVGAQIMCWTYIYQYAEGIGIPSETAANYQLIAFILFLVGRWIGTALLRYINSGKLLMLFCILALICTAGTIFIEGIAGLYCLVAISFFMSLMFPTIYGIALDGLGEEASKIGAAGLVMAIVGGALMPQWQAMIMDIGGEKVNDTTILGVSEVNFSFVLPLICFLFIALYGKKASKTVVD</sequence>
<feature type="transmembrane region" description="Helical" evidence="6">
    <location>
        <begin position="280"/>
        <end position="298"/>
    </location>
</feature>
<evidence type="ECO:0000313" key="8">
    <source>
        <dbReference type="Proteomes" id="UP000746690"/>
    </source>
</evidence>
<feature type="transmembrane region" description="Helical" evidence="6">
    <location>
        <begin position="106"/>
        <end position="123"/>
    </location>
</feature>
<protein>
    <submittedName>
        <fullName evidence="7">L-fucose:H+ symporter permease</fullName>
    </submittedName>
</protein>
<dbReference type="Gene3D" id="1.20.1250.20">
    <property type="entry name" value="MFS general substrate transporter like domains"/>
    <property type="match status" value="2"/>
</dbReference>
<dbReference type="EMBL" id="JABBHF010000003">
    <property type="protein sequence ID" value="NMH87131.1"/>
    <property type="molecule type" value="Genomic_DNA"/>
</dbReference>
<organism evidence="7 8">
    <name type="scientific">Flavivirga algicola</name>
    <dbReference type="NCBI Taxonomy" id="2729136"/>
    <lineage>
        <taxon>Bacteria</taxon>
        <taxon>Pseudomonadati</taxon>
        <taxon>Bacteroidota</taxon>
        <taxon>Flavobacteriia</taxon>
        <taxon>Flavobacteriales</taxon>
        <taxon>Flavobacteriaceae</taxon>
        <taxon>Flavivirga</taxon>
    </lineage>
</organism>
<dbReference type="InterPro" id="IPR036259">
    <property type="entry name" value="MFS_trans_sf"/>
</dbReference>
<dbReference type="RefSeq" id="WP_169671378.1">
    <property type="nucleotide sequence ID" value="NZ_JABBHF010000003.1"/>
</dbReference>
<evidence type="ECO:0000256" key="5">
    <source>
        <dbReference type="ARBA" id="ARBA00023136"/>
    </source>
</evidence>
<comment type="caution">
    <text evidence="7">The sequence shown here is derived from an EMBL/GenBank/DDBJ whole genome shotgun (WGS) entry which is preliminary data.</text>
</comment>
<dbReference type="CDD" id="cd17394">
    <property type="entry name" value="MFS_FucP_like"/>
    <property type="match status" value="1"/>
</dbReference>
<comment type="subcellular location">
    <subcellularLocation>
        <location evidence="1">Cell inner membrane</location>
        <topology evidence="1">Multi-pass membrane protein</topology>
    </subcellularLocation>
</comment>
<evidence type="ECO:0000313" key="7">
    <source>
        <dbReference type="EMBL" id="NMH87131.1"/>
    </source>
</evidence>
<feature type="transmembrane region" description="Helical" evidence="6">
    <location>
        <begin position="81"/>
        <end position="100"/>
    </location>
</feature>
<feature type="transmembrane region" description="Helical" evidence="6">
    <location>
        <begin position="334"/>
        <end position="354"/>
    </location>
</feature>
<dbReference type="NCBIfam" id="TIGR00885">
    <property type="entry name" value="fucP"/>
    <property type="match status" value="1"/>
</dbReference>
<feature type="transmembrane region" description="Helical" evidence="6">
    <location>
        <begin position="310"/>
        <end position="328"/>
    </location>
</feature>
<keyword evidence="8" id="KW-1185">Reference proteome</keyword>
<keyword evidence="4 6" id="KW-1133">Transmembrane helix</keyword>
<evidence type="ECO:0000256" key="4">
    <source>
        <dbReference type="ARBA" id="ARBA00022989"/>
    </source>
</evidence>
<dbReference type="InterPro" id="IPR011701">
    <property type="entry name" value="MFS"/>
</dbReference>